<feature type="compositionally biased region" description="Pro residues" evidence="4">
    <location>
        <begin position="197"/>
        <end position="226"/>
    </location>
</feature>
<evidence type="ECO:0000313" key="8">
    <source>
        <dbReference type="EMBL" id="KAL3317257.1"/>
    </source>
</evidence>
<feature type="compositionally biased region" description="Pro residues" evidence="4">
    <location>
        <begin position="138"/>
        <end position="155"/>
    </location>
</feature>
<organism evidence="8 9">
    <name type="scientific">Cichlidogyrus casuarinus</name>
    <dbReference type="NCBI Taxonomy" id="1844966"/>
    <lineage>
        <taxon>Eukaryota</taxon>
        <taxon>Metazoa</taxon>
        <taxon>Spiralia</taxon>
        <taxon>Lophotrochozoa</taxon>
        <taxon>Platyhelminthes</taxon>
        <taxon>Monogenea</taxon>
        <taxon>Monopisthocotylea</taxon>
        <taxon>Dactylogyridea</taxon>
        <taxon>Ancyrocephalidae</taxon>
        <taxon>Cichlidogyrus</taxon>
    </lineage>
</organism>
<dbReference type="InterPro" id="IPR032710">
    <property type="entry name" value="NTF2-like_dom_sf"/>
</dbReference>
<evidence type="ECO:0000256" key="4">
    <source>
        <dbReference type="SAM" id="MobiDB-lite"/>
    </source>
</evidence>
<dbReference type="PANTHER" id="PTHR23196:SF1">
    <property type="entry name" value="PAX-INTERACTING PROTEIN 1"/>
    <property type="match status" value="1"/>
</dbReference>
<keyword evidence="5" id="KW-1133">Transmembrane helix</keyword>
<reference evidence="8 9" key="1">
    <citation type="submission" date="2024-11" db="EMBL/GenBank/DDBJ databases">
        <title>Adaptive evolution of stress response genes in parasites aligns with host niche diversity.</title>
        <authorList>
            <person name="Hahn C."/>
            <person name="Resl P."/>
        </authorList>
    </citation>
    <scope>NUCLEOTIDE SEQUENCE [LARGE SCALE GENOMIC DNA]</scope>
    <source>
        <strain evidence="8">EGGRZ-B1_66</strain>
        <tissue evidence="8">Body</tissue>
    </source>
</reference>
<evidence type="ECO:0000256" key="2">
    <source>
        <dbReference type="ARBA" id="ARBA00022763"/>
    </source>
</evidence>
<comment type="subcellular location">
    <subcellularLocation>
        <location evidence="1">Nucleus</location>
    </subcellularLocation>
</comment>
<dbReference type="PANTHER" id="PTHR23196">
    <property type="entry name" value="PAX TRANSCRIPTION ACTIVATION DOMAIN INTERACTING PROTEIN"/>
    <property type="match status" value="1"/>
</dbReference>
<dbReference type="Pfam" id="PF01105">
    <property type="entry name" value="EMP24_GP25L"/>
    <property type="match status" value="1"/>
</dbReference>
<keyword evidence="9" id="KW-1185">Reference proteome</keyword>
<evidence type="ECO:0000256" key="6">
    <source>
        <dbReference type="SAM" id="SignalP"/>
    </source>
</evidence>
<feature type="chain" id="PRO_5044840729" description="NTF2 domain-containing protein" evidence="6">
    <location>
        <begin position="22"/>
        <end position="620"/>
    </location>
</feature>
<keyword evidence="5" id="KW-0812">Transmembrane</keyword>
<protein>
    <recommendedName>
        <fullName evidence="7">NTF2 domain-containing protein</fullName>
    </recommendedName>
</protein>
<dbReference type="SUPFAM" id="SSF54427">
    <property type="entry name" value="NTF2-like"/>
    <property type="match status" value="1"/>
</dbReference>
<evidence type="ECO:0000256" key="5">
    <source>
        <dbReference type="SAM" id="Phobius"/>
    </source>
</evidence>
<feature type="signal peptide" evidence="6">
    <location>
        <begin position="1"/>
        <end position="21"/>
    </location>
</feature>
<feature type="compositionally biased region" description="Low complexity" evidence="4">
    <location>
        <begin position="109"/>
        <end position="137"/>
    </location>
</feature>
<feature type="domain" description="NTF2" evidence="7">
    <location>
        <begin position="500"/>
        <end position="620"/>
    </location>
</feature>
<proteinExistence type="predicted"/>
<feature type="region of interest" description="Disordered" evidence="4">
    <location>
        <begin position="31"/>
        <end position="238"/>
    </location>
</feature>
<evidence type="ECO:0000256" key="3">
    <source>
        <dbReference type="ARBA" id="ARBA00023242"/>
    </source>
</evidence>
<dbReference type="Proteomes" id="UP001626550">
    <property type="component" value="Unassembled WGS sequence"/>
</dbReference>
<gene>
    <name evidence="8" type="ORF">Ciccas_004091</name>
</gene>
<dbReference type="Gene3D" id="3.10.450.50">
    <property type="match status" value="1"/>
</dbReference>
<comment type="caution">
    <text evidence="8">The sequence shown here is derived from an EMBL/GenBank/DDBJ whole genome shotgun (WGS) entry which is preliminary data.</text>
</comment>
<keyword evidence="2" id="KW-0227">DNA damage</keyword>
<dbReference type="InterPro" id="IPR009038">
    <property type="entry name" value="GOLD_dom"/>
</dbReference>
<evidence type="ECO:0000259" key="7">
    <source>
        <dbReference type="PROSITE" id="PS50177"/>
    </source>
</evidence>
<sequence length="620" mass="70321">MNWGVLRIIIPICFFILVTIAQVPDQQQQQPPVQNQMNQQQVNQQVPVQQPQINQQAQQQQFQPGQTQQQQKQQVPPQQQQQQVPPQQQQFQQAPPVQQQFQQPPPPVQQQQFQQPPPAQQQQFQQPPPAQQQQFQQQPPPPPQQQFQQPPPPPQQQYQQPPVQQQQQQFQQPPVQQQQQFQQPPPPLPQQQQQFQQPPPPQKQQPPPPPSPPPPPPRQNKPPPPPIRKEQKAPKGVDIEAIRMPSSERFEFDAAPNKAYVYFTAVVNSGARDCYFYRPITDFQVFTQVIQGGNMDISLVIVDPSGKMIVNGEAKKEDDVKISVNEENRDQGYAVCLDNRKSSTGEKVIYMSIDLNINFENPSEHEKGILDAMRSYYNKTGMSLTPTAEYQQSVMDDLLDSLGSRVRKVSMLSARTRNINTADRVTMMANHQRISSWSLFQVVLMLLVALIQTAIIRSLFEGGRVSIWNSLFTPSTASSGGATFEPNNCESLKNKIACQAGQKFAGIFYRTLDANKRADLGKYLMDNVKLIWCGNEVEGKDNVLSYYQNLPYTETTIGSISAQNVKDSISGGQNLIMITISGTILYRGHIGQRTFSDLFFLIEDGPIWKVQLICSRIIGY</sequence>
<dbReference type="GO" id="GO:0005634">
    <property type="term" value="C:nucleus"/>
    <property type="evidence" value="ECO:0007669"/>
    <property type="project" value="UniProtKB-SubCell"/>
</dbReference>
<feature type="transmembrane region" description="Helical" evidence="5">
    <location>
        <begin position="437"/>
        <end position="460"/>
    </location>
</feature>
<name>A0ABD2QDF5_9PLAT</name>
<dbReference type="PROSITE" id="PS50177">
    <property type="entry name" value="NTF2_DOMAIN"/>
    <property type="match status" value="1"/>
</dbReference>
<dbReference type="EMBL" id="JBJKFK010000408">
    <property type="protein sequence ID" value="KAL3317257.1"/>
    <property type="molecule type" value="Genomic_DNA"/>
</dbReference>
<evidence type="ECO:0000256" key="1">
    <source>
        <dbReference type="ARBA" id="ARBA00004123"/>
    </source>
</evidence>
<feature type="compositionally biased region" description="Low complexity" evidence="4">
    <location>
        <begin position="31"/>
        <end position="102"/>
    </location>
</feature>
<dbReference type="AlphaFoldDB" id="A0ABD2QDF5"/>
<keyword evidence="6" id="KW-0732">Signal</keyword>
<dbReference type="InterPro" id="IPR018222">
    <property type="entry name" value="Nuclear_transport_factor_2_euk"/>
</dbReference>
<keyword evidence="3" id="KW-0539">Nucleus</keyword>
<keyword evidence="5" id="KW-0472">Membrane</keyword>
<dbReference type="SMART" id="SM01190">
    <property type="entry name" value="EMP24_GP25L"/>
    <property type="match status" value="1"/>
</dbReference>
<dbReference type="GO" id="GO:0006974">
    <property type="term" value="P:DNA damage response"/>
    <property type="evidence" value="ECO:0007669"/>
    <property type="project" value="UniProtKB-KW"/>
</dbReference>
<evidence type="ECO:0000313" key="9">
    <source>
        <dbReference type="Proteomes" id="UP001626550"/>
    </source>
</evidence>
<feature type="compositionally biased region" description="Basic and acidic residues" evidence="4">
    <location>
        <begin position="227"/>
        <end position="238"/>
    </location>
</feature>
<accession>A0ABD2QDF5</accession>
<feature type="compositionally biased region" description="Low complexity" evidence="4">
    <location>
        <begin position="156"/>
        <end position="182"/>
    </location>
</feature>
<dbReference type="InterPro" id="IPR051579">
    <property type="entry name" value="DDR_Transcriptional_Reg"/>
</dbReference>